<name>A0AAP0S7Z4_LIQFO</name>
<dbReference type="EMBL" id="JBBPBK010000003">
    <property type="protein sequence ID" value="KAK9289085.1"/>
    <property type="molecule type" value="Genomic_DNA"/>
</dbReference>
<evidence type="ECO:0000256" key="4">
    <source>
        <dbReference type="ARBA" id="ARBA00023163"/>
    </source>
</evidence>
<evidence type="ECO:0000313" key="9">
    <source>
        <dbReference type="Proteomes" id="UP001415857"/>
    </source>
</evidence>
<dbReference type="GO" id="GO:0003700">
    <property type="term" value="F:DNA-binding transcription factor activity"/>
    <property type="evidence" value="ECO:0007669"/>
    <property type="project" value="InterPro"/>
</dbReference>
<evidence type="ECO:0000313" key="8">
    <source>
        <dbReference type="EMBL" id="KAK9289085.1"/>
    </source>
</evidence>
<organism evidence="8 9">
    <name type="scientific">Liquidambar formosana</name>
    <name type="common">Formosan gum</name>
    <dbReference type="NCBI Taxonomy" id="63359"/>
    <lineage>
        <taxon>Eukaryota</taxon>
        <taxon>Viridiplantae</taxon>
        <taxon>Streptophyta</taxon>
        <taxon>Embryophyta</taxon>
        <taxon>Tracheophyta</taxon>
        <taxon>Spermatophyta</taxon>
        <taxon>Magnoliopsida</taxon>
        <taxon>eudicotyledons</taxon>
        <taxon>Gunneridae</taxon>
        <taxon>Pentapetalae</taxon>
        <taxon>Saxifragales</taxon>
        <taxon>Altingiaceae</taxon>
        <taxon>Liquidambar</taxon>
    </lineage>
</organism>
<dbReference type="SMART" id="SM00774">
    <property type="entry name" value="WRKY"/>
    <property type="match status" value="1"/>
</dbReference>
<keyword evidence="2" id="KW-0805">Transcription regulation</keyword>
<dbReference type="AlphaFoldDB" id="A0AAP0S7Z4"/>
<evidence type="ECO:0000256" key="5">
    <source>
        <dbReference type="ARBA" id="ARBA00023242"/>
    </source>
</evidence>
<keyword evidence="9" id="KW-1185">Reference proteome</keyword>
<dbReference type="Proteomes" id="UP001415857">
    <property type="component" value="Unassembled WGS sequence"/>
</dbReference>
<dbReference type="InterPro" id="IPR003657">
    <property type="entry name" value="WRKY_dom"/>
</dbReference>
<accession>A0AAP0S7Z4</accession>
<dbReference type="Pfam" id="PF03106">
    <property type="entry name" value="WRKY"/>
    <property type="match status" value="1"/>
</dbReference>
<feature type="region of interest" description="Disordered" evidence="6">
    <location>
        <begin position="259"/>
        <end position="279"/>
    </location>
</feature>
<keyword evidence="4" id="KW-0804">Transcription</keyword>
<protein>
    <recommendedName>
        <fullName evidence="7">WRKY domain-containing protein</fullName>
    </recommendedName>
</protein>
<evidence type="ECO:0000256" key="1">
    <source>
        <dbReference type="ARBA" id="ARBA00004123"/>
    </source>
</evidence>
<dbReference type="GO" id="GO:0005634">
    <property type="term" value="C:nucleus"/>
    <property type="evidence" value="ECO:0007669"/>
    <property type="project" value="UniProtKB-SubCell"/>
</dbReference>
<dbReference type="PANTHER" id="PTHR31429:SF59">
    <property type="entry name" value="WRKY TRANSCRIPTION FACTOR 47-RELATED"/>
    <property type="match status" value="1"/>
</dbReference>
<keyword evidence="5" id="KW-0539">Nucleus</keyword>
<evidence type="ECO:0000256" key="6">
    <source>
        <dbReference type="SAM" id="MobiDB-lite"/>
    </source>
</evidence>
<dbReference type="InterPro" id="IPR036576">
    <property type="entry name" value="WRKY_dom_sf"/>
</dbReference>
<gene>
    <name evidence="8" type="ORF">L1049_017556</name>
</gene>
<evidence type="ECO:0000256" key="3">
    <source>
        <dbReference type="ARBA" id="ARBA00023125"/>
    </source>
</evidence>
<reference evidence="8 9" key="1">
    <citation type="journal article" date="2024" name="Plant J.">
        <title>Genome sequences and population genomics reveal climatic adaptation and genomic divergence between two closely related sweetgum species.</title>
        <authorList>
            <person name="Xu W.Q."/>
            <person name="Ren C.Q."/>
            <person name="Zhang X.Y."/>
            <person name="Comes H.P."/>
            <person name="Liu X.H."/>
            <person name="Li Y.G."/>
            <person name="Kettle C.J."/>
            <person name="Jalonen R."/>
            <person name="Gaisberger H."/>
            <person name="Ma Y.Z."/>
            <person name="Qiu Y.X."/>
        </authorList>
    </citation>
    <scope>NUCLEOTIDE SEQUENCE [LARGE SCALE GENOMIC DNA]</scope>
    <source>
        <strain evidence="8">Hangzhou</strain>
    </source>
</reference>
<evidence type="ECO:0000256" key="2">
    <source>
        <dbReference type="ARBA" id="ARBA00023015"/>
    </source>
</evidence>
<evidence type="ECO:0000259" key="7">
    <source>
        <dbReference type="PROSITE" id="PS50811"/>
    </source>
</evidence>
<dbReference type="Gene3D" id="2.20.25.80">
    <property type="entry name" value="WRKY domain"/>
    <property type="match status" value="1"/>
</dbReference>
<dbReference type="PANTHER" id="PTHR31429">
    <property type="entry name" value="WRKY TRANSCRIPTION FACTOR 36-RELATED"/>
    <property type="match status" value="1"/>
</dbReference>
<dbReference type="PROSITE" id="PS50811">
    <property type="entry name" value="WRKY"/>
    <property type="match status" value="1"/>
</dbReference>
<comment type="subcellular location">
    <subcellularLocation>
        <location evidence="1">Nucleus</location>
    </subcellularLocation>
</comment>
<sequence length="504" mass="56135">MRASSISSLVANYKYKTYIASARFQKLNPSKAKQRLLLYTRSSSYSTFEHVRTPKMASSSHTGHGLQEPEPLASGISDLVVQNSFDPKHMIQEYEFFSGINHGKVNEVGRSNINHSEPQVEDAKDTTPLVLFTPKDPFSIGGGLTLNLGTQSWRNEEKPITLTQASWIQVKLERLKNENQNLRSMLDEITKDYGVLQAQLLAMQQRKHVCRNQHVHPHQQQKDERRDKSSPMLPLQQFMDPAAGPSDAIARDINEPPHSIHKKQEQLASPTKNIEAMSGVKDPDPVMIQIGRKRLCIDNINGPIQKPQCWGAQGTPKVAQAKSLDEQVPEASCRKVRVSIRERSDAPLTRDACQWRKYGQKTAKGNPCPRAYYRCTMAVGCPVRKQVQRCAQDNTIIITTYEGNHNHPLPPAATAMANTTSAAVTMLLSGSTTSNSASAPLNSGFFPHYASSYGHPINFFTISDHYNRLNSHPKPHAKPTILSILPCTFAWHPTANGTSLIHPI</sequence>
<feature type="region of interest" description="Disordered" evidence="6">
    <location>
        <begin position="235"/>
        <end position="254"/>
    </location>
</feature>
<dbReference type="SUPFAM" id="SSF118290">
    <property type="entry name" value="WRKY DNA-binding domain"/>
    <property type="match status" value="1"/>
</dbReference>
<proteinExistence type="predicted"/>
<feature type="domain" description="WRKY" evidence="7">
    <location>
        <begin position="344"/>
        <end position="410"/>
    </location>
</feature>
<dbReference type="InterPro" id="IPR044810">
    <property type="entry name" value="WRKY_plant"/>
</dbReference>
<comment type="caution">
    <text evidence="8">The sequence shown here is derived from an EMBL/GenBank/DDBJ whole genome shotgun (WGS) entry which is preliminary data.</text>
</comment>
<dbReference type="GO" id="GO:0043565">
    <property type="term" value="F:sequence-specific DNA binding"/>
    <property type="evidence" value="ECO:0007669"/>
    <property type="project" value="InterPro"/>
</dbReference>
<keyword evidence="3" id="KW-0238">DNA-binding</keyword>